<reference evidence="2" key="1">
    <citation type="submission" date="2021-06" db="EMBL/GenBank/DDBJ databases">
        <title>Comparative genomics, transcriptomics and evolutionary studies reveal genomic signatures of adaptation to plant cell wall in hemibiotrophic fungi.</title>
        <authorList>
            <consortium name="DOE Joint Genome Institute"/>
            <person name="Baroncelli R."/>
            <person name="Diaz J.F."/>
            <person name="Benocci T."/>
            <person name="Peng M."/>
            <person name="Battaglia E."/>
            <person name="Haridas S."/>
            <person name="Andreopoulos W."/>
            <person name="Labutti K."/>
            <person name="Pangilinan J."/>
            <person name="Floch G.L."/>
            <person name="Makela M.R."/>
            <person name="Henrissat B."/>
            <person name="Grigoriev I.V."/>
            <person name="Crouch J.A."/>
            <person name="De Vries R.P."/>
            <person name="Sukno S.A."/>
            <person name="Thon M.R."/>
        </authorList>
    </citation>
    <scope>NUCLEOTIDE SEQUENCE</scope>
    <source>
        <strain evidence="2">MAFF235873</strain>
    </source>
</reference>
<dbReference type="InterPro" id="IPR029058">
    <property type="entry name" value="AB_hydrolase_fold"/>
</dbReference>
<dbReference type="Proteomes" id="UP001232148">
    <property type="component" value="Unassembled WGS sequence"/>
</dbReference>
<evidence type="ECO:0000313" key="2">
    <source>
        <dbReference type="EMBL" id="KAK2035509.1"/>
    </source>
</evidence>
<evidence type="ECO:0000313" key="3">
    <source>
        <dbReference type="Proteomes" id="UP001232148"/>
    </source>
</evidence>
<gene>
    <name evidence="2" type="ORF">LX32DRAFT_688435</name>
</gene>
<dbReference type="SUPFAM" id="SSF53474">
    <property type="entry name" value="alpha/beta-Hydrolases"/>
    <property type="match status" value="1"/>
</dbReference>
<accession>A0AAD9HWN1</accession>
<dbReference type="EMBL" id="MU842808">
    <property type="protein sequence ID" value="KAK2035509.1"/>
    <property type="molecule type" value="Genomic_DNA"/>
</dbReference>
<comment type="caution">
    <text evidence="2">The sequence shown here is derived from an EMBL/GenBank/DDBJ whole genome shotgun (WGS) entry which is preliminary data.</text>
</comment>
<keyword evidence="3" id="KW-1185">Reference proteome</keyword>
<evidence type="ECO:0000256" key="1">
    <source>
        <dbReference type="SAM" id="MobiDB-lite"/>
    </source>
</evidence>
<dbReference type="Gene3D" id="3.40.50.1820">
    <property type="entry name" value="alpha/beta hydrolase"/>
    <property type="match status" value="1"/>
</dbReference>
<dbReference type="AlphaFoldDB" id="A0AAD9HWN1"/>
<feature type="region of interest" description="Disordered" evidence="1">
    <location>
        <begin position="1"/>
        <end position="24"/>
    </location>
</feature>
<proteinExistence type="predicted"/>
<name>A0AAD9HWN1_9PEZI</name>
<organism evidence="2 3">
    <name type="scientific">Colletotrichum zoysiae</name>
    <dbReference type="NCBI Taxonomy" id="1216348"/>
    <lineage>
        <taxon>Eukaryota</taxon>
        <taxon>Fungi</taxon>
        <taxon>Dikarya</taxon>
        <taxon>Ascomycota</taxon>
        <taxon>Pezizomycotina</taxon>
        <taxon>Sordariomycetes</taxon>
        <taxon>Hypocreomycetidae</taxon>
        <taxon>Glomerellales</taxon>
        <taxon>Glomerellaceae</taxon>
        <taxon>Colletotrichum</taxon>
        <taxon>Colletotrichum graminicola species complex</taxon>
    </lineage>
</organism>
<feature type="compositionally biased region" description="Basic and acidic residues" evidence="1">
    <location>
        <begin position="1"/>
        <end position="23"/>
    </location>
</feature>
<sequence length="156" mass="17275">MVEKSGEEREKRAGEASARERGAPHCTAAIPQRLRYEPGSELLQYWGFSYGAFLGGTFASLYPDRVGRMIVDTERAWREFFNLCHAAGAGQVRPARRQGPWRPWLRTSTDECRTPDCVAEYTDEGSWSESGFGVYCTDGPDGAVCPVDISPFGVEG</sequence>
<protein>
    <submittedName>
        <fullName evidence="2">Uncharacterized protein</fullName>
    </submittedName>
</protein>